<sequence length="355" mass="39228">MSQPKVLLVGSGGVGAIAALALTSNGKAETTLVVRSDYDKVINEGYTIRSATYGNLDSWRPTHVSKSVEDAVKLNGPFDYVVVTTKNIPDGPQPCEDIILPAVVPGRTTIVLIQNGINIEIPMIRRFPTNHVLSGISLIGSTNIKCVVHNPGKDSILLSPFHNPNVDYEKSKEKTQEFASMYQNPDESVNKITIEDDAVGSRWQKLVYNSVFNTICAITDLDVNRCQINGANKTLFEPAMDEVIAIAASEGVTIDPRTKHRFMHIGDGFFYTPSMLVDARKKQIFEIETILGNPLAIAKKKGVPTPILTSVYYLLKMRQFYIMEETGKIKIHEEDYKGRDSDDYPKIFAESGASN</sequence>
<dbReference type="SUPFAM" id="SSF51735">
    <property type="entry name" value="NAD(P)-binding Rossmann-fold domains"/>
    <property type="match status" value="1"/>
</dbReference>
<dbReference type="InterPro" id="IPR051402">
    <property type="entry name" value="KPR-Related"/>
</dbReference>
<evidence type="ECO:0000259" key="2">
    <source>
        <dbReference type="Pfam" id="PF08546"/>
    </source>
</evidence>
<gene>
    <name evidence="3" type="ORF">SAMEA4029010_CIC11G00000003639</name>
</gene>
<proteinExistence type="predicted"/>
<dbReference type="InterPro" id="IPR036291">
    <property type="entry name" value="NAD(P)-bd_dom_sf"/>
</dbReference>
<dbReference type="Proteomes" id="UP000182334">
    <property type="component" value="Chromosome V"/>
</dbReference>
<dbReference type="GO" id="GO:0005737">
    <property type="term" value="C:cytoplasm"/>
    <property type="evidence" value="ECO:0007669"/>
    <property type="project" value="TreeGrafter"/>
</dbReference>
<dbReference type="EMBL" id="LT635760">
    <property type="protein sequence ID" value="SGZ56278.1"/>
    <property type="molecule type" value="Genomic_DNA"/>
</dbReference>
<accession>A0A1L0DVB4</accession>
<dbReference type="InterPro" id="IPR013328">
    <property type="entry name" value="6PGD_dom2"/>
</dbReference>
<dbReference type="OrthoDB" id="3609at2759"/>
<dbReference type="SUPFAM" id="SSF48179">
    <property type="entry name" value="6-phosphogluconate dehydrogenase C-terminal domain-like"/>
    <property type="match status" value="1"/>
</dbReference>
<dbReference type="InterPro" id="IPR013752">
    <property type="entry name" value="KPA_reductase"/>
</dbReference>
<dbReference type="InterPro" id="IPR008927">
    <property type="entry name" value="6-PGluconate_DH-like_C_sf"/>
</dbReference>
<dbReference type="Pfam" id="PF08546">
    <property type="entry name" value="ApbA_C"/>
    <property type="match status" value="1"/>
</dbReference>
<feature type="domain" description="Ketopantoate reductase N-terminal" evidence="1">
    <location>
        <begin position="6"/>
        <end position="161"/>
    </location>
</feature>
<name>A0A1L0DVB4_9ASCO</name>
<dbReference type="STRING" id="45354.A0A1L0DVB4"/>
<dbReference type="Pfam" id="PF02558">
    <property type="entry name" value="ApbA"/>
    <property type="match status" value="1"/>
</dbReference>
<dbReference type="InterPro" id="IPR013332">
    <property type="entry name" value="KPR_N"/>
</dbReference>
<dbReference type="Gene3D" id="1.10.1040.10">
    <property type="entry name" value="N-(1-d-carboxylethyl)-l-norvaline Dehydrogenase, domain 2"/>
    <property type="match status" value="1"/>
</dbReference>
<dbReference type="FunFam" id="1.10.1040.10:FF:000017">
    <property type="entry name" value="2-dehydropantoate 2-reductase"/>
    <property type="match status" value="1"/>
</dbReference>
<feature type="domain" description="Ketopantoate reductase C-terminal" evidence="2">
    <location>
        <begin position="200"/>
        <end position="319"/>
    </location>
</feature>
<evidence type="ECO:0000259" key="1">
    <source>
        <dbReference type="Pfam" id="PF02558"/>
    </source>
</evidence>
<keyword evidence="4" id="KW-1185">Reference proteome</keyword>
<reference evidence="3 4" key="1">
    <citation type="submission" date="2016-10" db="EMBL/GenBank/DDBJ databases">
        <authorList>
            <person name="de Groot N.N."/>
        </authorList>
    </citation>
    <scope>NUCLEOTIDE SEQUENCE [LARGE SCALE GENOMIC DNA]</scope>
    <source>
        <strain evidence="3 4">CBS 141442</strain>
    </source>
</reference>
<organism evidence="3 4">
    <name type="scientific">Sungouiella intermedia</name>
    <dbReference type="NCBI Taxonomy" id="45354"/>
    <lineage>
        <taxon>Eukaryota</taxon>
        <taxon>Fungi</taxon>
        <taxon>Dikarya</taxon>
        <taxon>Ascomycota</taxon>
        <taxon>Saccharomycotina</taxon>
        <taxon>Pichiomycetes</taxon>
        <taxon>Metschnikowiaceae</taxon>
        <taxon>Sungouiella</taxon>
    </lineage>
</organism>
<evidence type="ECO:0000313" key="3">
    <source>
        <dbReference type="EMBL" id="SGZ56278.1"/>
    </source>
</evidence>
<dbReference type="PANTHER" id="PTHR21708:SF30">
    <property type="entry name" value="2-DEHYDROPANTOATE 2-REDUCTASE-RELATED"/>
    <property type="match status" value="1"/>
</dbReference>
<protein>
    <submittedName>
        <fullName evidence="3">CIC11C00000003639</fullName>
    </submittedName>
</protein>
<dbReference type="Gene3D" id="3.40.50.720">
    <property type="entry name" value="NAD(P)-binding Rossmann-like Domain"/>
    <property type="match status" value="1"/>
</dbReference>
<dbReference type="PANTHER" id="PTHR21708">
    <property type="entry name" value="PROBABLE 2-DEHYDROPANTOATE 2-REDUCTASE"/>
    <property type="match status" value="1"/>
</dbReference>
<dbReference type="AlphaFoldDB" id="A0A1L0DVB4"/>
<evidence type="ECO:0000313" key="4">
    <source>
        <dbReference type="Proteomes" id="UP000182334"/>
    </source>
</evidence>